<name>A0A3E2TE67_9FIRM</name>
<organism evidence="1 2">
    <name type="scientific">Faecalibacterium prausnitzii</name>
    <dbReference type="NCBI Taxonomy" id="853"/>
    <lineage>
        <taxon>Bacteria</taxon>
        <taxon>Bacillati</taxon>
        <taxon>Bacillota</taxon>
        <taxon>Clostridia</taxon>
        <taxon>Eubacteriales</taxon>
        <taxon>Oscillospiraceae</taxon>
        <taxon>Faecalibacterium</taxon>
    </lineage>
</organism>
<dbReference type="AlphaFoldDB" id="A0A3E2TE67"/>
<dbReference type="EMBL" id="QVEQ01000001">
    <property type="protein sequence ID" value="RGB73497.1"/>
    <property type="molecule type" value="Genomic_DNA"/>
</dbReference>
<dbReference type="RefSeq" id="WP_117504119.1">
    <property type="nucleotide sequence ID" value="NZ_CAXSZA010000001.1"/>
</dbReference>
<evidence type="ECO:0000313" key="2">
    <source>
        <dbReference type="Proteomes" id="UP000261140"/>
    </source>
</evidence>
<reference evidence="1 2" key="1">
    <citation type="submission" date="2018-08" db="EMBL/GenBank/DDBJ databases">
        <title>A genome reference for cultivated species of the human gut microbiota.</title>
        <authorList>
            <person name="Zou Y."/>
            <person name="Xue W."/>
            <person name="Luo G."/>
        </authorList>
    </citation>
    <scope>NUCLEOTIDE SEQUENCE [LARGE SCALE GENOMIC DNA]</scope>
    <source>
        <strain evidence="1 2">AF36-11AT</strain>
    </source>
</reference>
<comment type="caution">
    <text evidence="1">The sequence shown here is derived from an EMBL/GenBank/DDBJ whole genome shotgun (WGS) entry which is preliminary data.</text>
</comment>
<proteinExistence type="predicted"/>
<accession>A0A3E2TE67</accession>
<dbReference type="Proteomes" id="UP000261140">
    <property type="component" value="Unassembled WGS sequence"/>
</dbReference>
<sequence>MDKYGIEHWITTDQYGNEVECFANKFAEVHTKRPICVCGEPMVETRELEWDCPKCGAHLEAEDVSRSINPDDYMTCNLEPDEDYGEYKYMEDDDGSRAFLAGAPGYEIDFFHLI</sequence>
<evidence type="ECO:0000313" key="1">
    <source>
        <dbReference type="EMBL" id="RGB73497.1"/>
    </source>
</evidence>
<protein>
    <submittedName>
        <fullName evidence="1">Uncharacterized protein</fullName>
    </submittedName>
</protein>
<gene>
    <name evidence="1" type="ORF">DWZ89_01535</name>
</gene>